<dbReference type="GO" id="GO:0005737">
    <property type="term" value="C:cytoplasm"/>
    <property type="evidence" value="ECO:0007669"/>
    <property type="project" value="TreeGrafter"/>
</dbReference>
<dbReference type="AlphaFoldDB" id="A0A5N6UVE8"/>
<keyword evidence="3" id="KW-1185">Reference proteome</keyword>
<gene>
    <name evidence="2" type="ORF">BDV40DRAFT_300192</name>
</gene>
<dbReference type="PANTHER" id="PTHR43544">
    <property type="entry name" value="SHORT-CHAIN DEHYDROGENASE/REDUCTASE"/>
    <property type="match status" value="1"/>
</dbReference>
<dbReference type="PANTHER" id="PTHR43544:SF12">
    <property type="entry name" value="NAD(P)-BINDING ROSSMANN-FOLD SUPERFAMILY PROTEIN"/>
    <property type="match status" value="1"/>
</dbReference>
<evidence type="ECO:0000256" key="1">
    <source>
        <dbReference type="ARBA" id="ARBA00006484"/>
    </source>
</evidence>
<dbReference type="Proteomes" id="UP000326950">
    <property type="component" value="Unassembled WGS sequence"/>
</dbReference>
<sequence>MRLEATGAKIIDFDYLSESSNAAAAQIYGEDIPLDVLIHCCLEVFPGSWEETTAEHMVNKLRVMTLGPFLATKYFLTSLKKCDPGEVININSFWASLAGNDFGEYISYQTAKAALNMEALTIAHKIKAKNLDITMLALDPGDIPTKLSRWAGNTNMEHSVTGMVKAIEEATIDLSGSYLP</sequence>
<accession>A0A5N6UVE8</accession>
<dbReference type="Pfam" id="PF00106">
    <property type="entry name" value="adh_short"/>
    <property type="match status" value="1"/>
</dbReference>
<evidence type="ECO:0008006" key="4">
    <source>
        <dbReference type="Google" id="ProtNLM"/>
    </source>
</evidence>
<evidence type="ECO:0000313" key="3">
    <source>
        <dbReference type="Proteomes" id="UP000326950"/>
    </source>
</evidence>
<dbReference type="GO" id="GO:0016491">
    <property type="term" value="F:oxidoreductase activity"/>
    <property type="evidence" value="ECO:0007669"/>
    <property type="project" value="TreeGrafter"/>
</dbReference>
<proteinExistence type="inferred from homology"/>
<protein>
    <recommendedName>
        <fullName evidence="4">NAD(P)-binding protein</fullName>
    </recommendedName>
</protein>
<dbReference type="InterPro" id="IPR036291">
    <property type="entry name" value="NAD(P)-bd_dom_sf"/>
</dbReference>
<name>A0A5N6UVE8_ASPTM</name>
<dbReference type="Gene3D" id="3.40.50.720">
    <property type="entry name" value="NAD(P)-binding Rossmann-like Domain"/>
    <property type="match status" value="1"/>
</dbReference>
<dbReference type="SUPFAM" id="SSF51735">
    <property type="entry name" value="NAD(P)-binding Rossmann-fold domains"/>
    <property type="match status" value="1"/>
</dbReference>
<organism evidence="2 3">
    <name type="scientific">Aspergillus tamarii</name>
    <dbReference type="NCBI Taxonomy" id="41984"/>
    <lineage>
        <taxon>Eukaryota</taxon>
        <taxon>Fungi</taxon>
        <taxon>Dikarya</taxon>
        <taxon>Ascomycota</taxon>
        <taxon>Pezizomycotina</taxon>
        <taxon>Eurotiomycetes</taxon>
        <taxon>Eurotiomycetidae</taxon>
        <taxon>Eurotiales</taxon>
        <taxon>Aspergillaceae</taxon>
        <taxon>Aspergillus</taxon>
        <taxon>Aspergillus subgen. Circumdati</taxon>
    </lineage>
</organism>
<evidence type="ECO:0000313" key="2">
    <source>
        <dbReference type="EMBL" id="KAE8162619.1"/>
    </source>
</evidence>
<dbReference type="OrthoDB" id="7289984at2759"/>
<dbReference type="InterPro" id="IPR002347">
    <property type="entry name" value="SDR_fam"/>
</dbReference>
<dbReference type="InterPro" id="IPR051468">
    <property type="entry name" value="Fungal_SecMetab_SDRs"/>
</dbReference>
<reference evidence="2 3" key="1">
    <citation type="submission" date="2019-04" db="EMBL/GenBank/DDBJ databases">
        <title>Friends and foes A comparative genomics study of 23 Aspergillus species from section Flavi.</title>
        <authorList>
            <consortium name="DOE Joint Genome Institute"/>
            <person name="Kjaerbolling I."/>
            <person name="Vesth T."/>
            <person name="Frisvad J.C."/>
            <person name="Nybo J.L."/>
            <person name="Theobald S."/>
            <person name="Kildgaard S."/>
            <person name="Isbrandt T."/>
            <person name="Kuo A."/>
            <person name="Sato A."/>
            <person name="Lyhne E.K."/>
            <person name="Kogle M.E."/>
            <person name="Wiebenga A."/>
            <person name="Kun R.S."/>
            <person name="Lubbers R.J."/>
            <person name="Makela M.R."/>
            <person name="Barry K."/>
            <person name="Chovatia M."/>
            <person name="Clum A."/>
            <person name="Daum C."/>
            <person name="Haridas S."/>
            <person name="He G."/>
            <person name="LaButti K."/>
            <person name="Lipzen A."/>
            <person name="Mondo S."/>
            <person name="Riley R."/>
            <person name="Salamov A."/>
            <person name="Simmons B.A."/>
            <person name="Magnuson J.K."/>
            <person name="Henrissat B."/>
            <person name="Mortensen U.H."/>
            <person name="Larsen T.O."/>
            <person name="Devries R.P."/>
            <person name="Grigoriev I.V."/>
            <person name="Machida M."/>
            <person name="Baker S.E."/>
            <person name="Andersen M.R."/>
        </authorList>
    </citation>
    <scope>NUCLEOTIDE SEQUENCE [LARGE SCALE GENOMIC DNA]</scope>
    <source>
        <strain evidence="2 3">CBS 117626</strain>
    </source>
</reference>
<comment type="similarity">
    <text evidence="1">Belongs to the short-chain dehydrogenases/reductases (SDR) family.</text>
</comment>
<dbReference type="EMBL" id="ML738626">
    <property type="protein sequence ID" value="KAE8162619.1"/>
    <property type="molecule type" value="Genomic_DNA"/>
</dbReference>